<evidence type="ECO:0000313" key="2">
    <source>
        <dbReference type="Proteomes" id="UP000288805"/>
    </source>
</evidence>
<sequence length="92" mass="9978">MFLVPFLVRQVVLLLSCILAFFLNYSIFLNTTLNSAVTQTICGNLKFCLLKLINWVGNGLKSPYAKRTLALDAAHGTDELSNIATSVAGVSV</sequence>
<reference evidence="1 2" key="1">
    <citation type="journal article" date="2018" name="PLoS Genet.">
        <title>Population sequencing reveals clonal diversity and ancestral inbreeding in the grapevine cultivar Chardonnay.</title>
        <authorList>
            <person name="Roach M.J."/>
            <person name="Johnson D.L."/>
            <person name="Bohlmann J."/>
            <person name="van Vuuren H.J."/>
            <person name="Jones S.J."/>
            <person name="Pretorius I.S."/>
            <person name="Schmidt S.A."/>
            <person name="Borneman A.R."/>
        </authorList>
    </citation>
    <scope>NUCLEOTIDE SEQUENCE [LARGE SCALE GENOMIC DNA]</scope>
    <source>
        <strain evidence="2">cv. Chardonnay</strain>
        <tissue evidence="1">Leaf</tissue>
    </source>
</reference>
<evidence type="ECO:0000313" key="1">
    <source>
        <dbReference type="EMBL" id="RVX19524.1"/>
    </source>
</evidence>
<dbReference type="AlphaFoldDB" id="A0A438KE90"/>
<name>A0A438KE90_VITVI</name>
<accession>A0A438KE90</accession>
<protein>
    <submittedName>
        <fullName evidence="1">Nucleotide-sugar uncharacterized transporter 3</fullName>
    </submittedName>
</protein>
<dbReference type="Proteomes" id="UP000288805">
    <property type="component" value="Unassembled WGS sequence"/>
</dbReference>
<comment type="caution">
    <text evidence="1">The sequence shown here is derived from an EMBL/GenBank/DDBJ whole genome shotgun (WGS) entry which is preliminary data.</text>
</comment>
<dbReference type="EMBL" id="QGNW01000008">
    <property type="protein sequence ID" value="RVX19524.1"/>
    <property type="molecule type" value="Genomic_DNA"/>
</dbReference>
<gene>
    <name evidence="1" type="primary">VvCHDp000178_4</name>
    <name evidence="1" type="ORF">CK203_005195</name>
</gene>
<proteinExistence type="predicted"/>
<organism evidence="1 2">
    <name type="scientific">Vitis vinifera</name>
    <name type="common">Grape</name>
    <dbReference type="NCBI Taxonomy" id="29760"/>
    <lineage>
        <taxon>Eukaryota</taxon>
        <taxon>Viridiplantae</taxon>
        <taxon>Streptophyta</taxon>
        <taxon>Embryophyta</taxon>
        <taxon>Tracheophyta</taxon>
        <taxon>Spermatophyta</taxon>
        <taxon>Magnoliopsida</taxon>
        <taxon>eudicotyledons</taxon>
        <taxon>Gunneridae</taxon>
        <taxon>Pentapetalae</taxon>
        <taxon>rosids</taxon>
        <taxon>Vitales</taxon>
        <taxon>Vitaceae</taxon>
        <taxon>Viteae</taxon>
        <taxon>Vitis</taxon>
    </lineage>
</organism>